<evidence type="ECO:0000313" key="3">
    <source>
        <dbReference type="Proteomes" id="UP000554965"/>
    </source>
</evidence>
<proteinExistence type="predicted"/>
<dbReference type="SMART" id="SM00855">
    <property type="entry name" value="PGAM"/>
    <property type="match status" value="1"/>
</dbReference>
<reference evidence="2 3" key="1">
    <citation type="submission" date="2017-10" db="EMBL/GenBank/DDBJ databases">
        <authorList>
            <consortium name="Urmite Genomes"/>
        </authorList>
    </citation>
    <scope>NUCLEOTIDE SEQUENCE [LARGE SCALE GENOMIC DNA]</scope>
    <source>
        <strain evidence="2 3">FB-527</strain>
    </source>
</reference>
<keyword evidence="1 2" id="KW-0378">Hydrolase</keyword>
<accession>A0A7Z7IMX2</accession>
<dbReference type="GO" id="GO:0016787">
    <property type="term" value="F:hydrolase activity"/>
    <property type="evidence" value="ECO:0007669"/>
    <property type="project" value="UniProtKB-KW"/>
</dbReference>
<dbReference type="RefSeq" id="WP_186244154.1">
    <property type="nucleotide sequence ID" value="NZ_OCTY01000002.1"/>
</dbReference>
<dbReference type="InterPro" id="IPR013078">
    <property type="entry name" value="His_Pase_superF_clade-1"/>
</dbReference>
<dbReference type="InterPro" id="IPR029033">
    <property type="entry name" value="His_PPase_superfam"/>
</dbReference>
<protein>
    <submittedName>
        <fullName evidence="2">Phosphohistidine phosphatase SixA</fullName>
        <ecNumber evidence="2">3.1.3.-</ecNumber>
    </submittedName>
</protein>
<dbReference type="CDD" id="cd07067">
    <property type="entry name" value="HP_PGM_like"/>
    <property type="match status" value="1"/>
</dbReference>
<evidence type="ECO:0000313" key="2">
    <source>
        <dbReference type="EMBL" id="SOJ56556.1"/>
    </source>
</evidence>
<dbReference type="InterPro" id="IPR051021">
    <property type="entry name" value="Mito_Ser/Thr_phosphatase"/>
</dbReference>
<name>A0A7Z7IMX2_9MYCO</name>
<dbReference type="EC" id="3.1.3.-" evidence="2"/>
<dbReference type="Pfam" id="PF00300">
    <property type="entry name" value="His_Phos_1"/>
    <property type="match status" value="1"/>
</dbReference>
<evidence type="ECO:0000256" key="1">
    <source>
        <dbReference type="ARBA" id="ARBA00022801"/>
    </source>
</evidence>
<dbReference type="Proteomes" id="UP000554965">
    <property type="component" value="Unassembled WGS sequence"/>
</dbReference>
<sequence>MNEQHRNLVLMRHGKSAYPDGIADHDRPLAPRGIREAGLAGDWLRANLPTIDAVLCSTATRARETLARTGIDAPVHYAERLYDAAPGTVIEEINRAGDDVTTLLVVGHEPTTSSVAIILAGASGTDAAAVDRVADKFPTSAIAVLHVPGRWRDLEPGGAALVGFHVPRD</sequence>
<comment type="caution">
    <text evidence="2">The sequence shown here is derived from an EMBL/GenBank/DDBJ whole genome shotgun (WGS) entry which is preliminary data.</text>
</comment>
<dbReference type="PANTHER" id="PTHR20935">
    <property type="entry name" value="PHOSPHOGLYCERATE MUTASE-RELATED"/>
    <property type="match status" value="1"/>
</dbReference>
<dbReference type="Gene3D" id="3.40.50.1240">
    <property type="entry name" value="Phosphoglycerate mutase-like"/>
    <property type="match status" value="1"/>
</dbReference>
<organism evidence="2 3">
    <name type="scientific">Mycobacterium simulans</name>
    <dbReference type="NCBI Taxonomy" id="627089"/>
    <lineage>
        <taxon>Bacteria</taxon>
        <taxon>Bacillati</taxon>
        <taxon>Actinomycetota</taxon>
        <taxon>Actinomycetes</taxon>
        <taxon>Mycobacteriales</taxon>
        <taxon>Mycobacteriaceae</taxon>
        <taxon>Mycobacterium</taxon>
    </lineage>
</organism>
<dbReference type="PANTHER" id="PTHR20935:SF1">
    <property type="entry name" value="SLL1549 PROTEIN"/>
    <property type="match status" value="1"/>
</dbReference>
<gene>
    <name evidence="2" type="primary">sixA</name>
    <name evidence="2" type="ORF">MSIMFB_04034</name>
</gene>
<dbReference type="AlphaFoldDB" id="A0A7Z7IMX2"/>
<dbReference type="EMBL" id="OCTY01000002">
    <property type="protein sequence ID" value="SOJ56556.1"/>
    <property type="molecule type" value="Genomic_DNA"/>
</dbReference>
<keyword evidence="3" id="KW-1185">Reference proteome</keyword>
<dbReference type="SUPFAM" id="SSF53254">
    <property type="entry name" value="Phosphoglycerate mutase-like"/>
    <property type="match status" value="1"/>
</dbReference>